<keyword evidence="4" id="KW-1185">Reference proteome</keyword>
<keyword evidence="1" id="KW-0175">Coiled coil</keyword>
<feature type="region of interest" description="Disordered" evidence="2">
    <location>
        <begin position="1"/>
        <end position="58"/>
    </location>
</feature>
<dbReference type="Proteomes" id="UP001187192">
    <property type="component" value="Unassembled WGS sequence"/>
</dbReference>
<sequence length="192" mass="21519">MDAPEDPPEDPPIIVISSDDEDDEEEPEHEPGFGGWLDEGDDFEEDPEEILDDDGDADSDASVVTVVELVLMYDGKVVDTSIPFLTLYIQYDELICTYAIVNTMMVRPRRTIPVNLPEPDFATIVVNLQRQLLEQQQETNRLREQIAQMNQRPQVNEVPPPVYQAPPAAPQVPEVQPEIPRNAEIPMAQVGG</sequence>
<dbReference type="AlphaFoldDB" id="A0AA88CJI2"/>
<feature type="compositionally biased region" description="Acidic residues" evidence="2">
    <location>
        <begin position="18"/>
        <end position="28"/>
    </location>
</feature>
<evidence type="ECO:0000313" key="3">
    <source>
        <dbReference type="EMBL" id="GMN18761.1"/>
    </source>
</evidence>
<proteinExistence type="predicted"/>
<accession>A0AA88CJI2</accession>
<name>A0AA88CJI2_FICCA</name>
<evidence type="ECO:0000256" key="2">
    <source>
        <dbReference type="SAM" id="MobiDB-lite"/>
    </source>
</evidence>
<gene>
    <name evidence="3" type="ORF">TIFTF001_046836</name>
</gene>
<organism evidence="3 4">
    <name type="scientific">Ficus carica</name>
    <name type="common">Common fig</name>
    <dbReference type="NCBI Taxonomy" id="3494"/>
    <lineage>
        <taxon>Eukaryota</taxon>
        <taxon>Viridiplantae</taxon>
        <taxon>Streptophyta</taxon>
        <taxon>Embryophyta</taxon>
        <taxon>Tracheophyta</taxon>
        <taxon>Spermatophyta</taxon>
        <taxon>Magnoliopsida</taxon>
        <taxon>eudicotyledons</taxon>
        <taxon>Gunneridae</taxon>
        <taxon>Pentapetalae</taxon>
        <taxon>rosids</taxon>
        <taxon>fabids</taxon>
        <taxon>Rosales</taxon>
        <taxon>Moraceae</taxon>
        <taxon>Ficeae</taxon>
        <taxon>Ficus</taxon>
    </lineage>
</organism>
<reference evidence="3" key="1">
    <citation type="submission" date="2023-07" db="EMBL/GenBank/DDBJ databases">
        <title>draft genome sequence of fig (Ficus carica).</title>
        <authorList>
            <person name="Takahashi T."/>
            <person name="Nishimura K."/>
        </authorList>
    </citation>
    <scope>NUCLEOTIDE SEQUENCE</scope>
</reference>
<evidence type="ECO:0000256" key="1">
    <source>
        <dbReference type="SAM" id="Coils"/>
    </source>
</evidence>
<evidence type="ECO:0000313" key="4">
    <source>
        <dbReference type="Proteomes" id="UP001187192"/>
    </source>
</evidence>
<comment type="caution">
    <text evidence="3">The sequence shown here is derived from an EMBL/GenBank/DDBJ whole genome shotgun (WGS) entry which is preliminary data.</text>
</comment>
<dbReference type="EMBL" id="BTGU01004979">
    <property type="protein sequence ID" value="GMN18761.1"/>
    <property type="molecule type" value="Genomic_DNA"/>
</dbReference>
<feature type="compositionally biased region" description="Acidic residues" evidence="2">
    <location>
        <begin position="38"/>
        <end position="58"/>
    </location>
</feature>
<protein>
    <submittedName>
        <fullName evidence="3">Uncharacterized protein</fullName>
    </submittedName>
</protein>
<feature type="coiled-coil region" evidence="1">
    <location>
        <begin position="125"/>
        <end position="152"/>
    </location>
</feature>